<protein>
    <submittedName>
        <fullName evidence="2">Uncharacterized protein</fullName>
    </submittedName>
</protein>
<accession>A0A1Y2F1J2</accession>
<reference evidence="2 3" key="1">
    <citation type="submission" date="2016-07" db="EMBL/GenBank/DDBJ databases">
        <title>Pervasive Adenine N6-methylation of Active Genes in Fungi.</title>
        <authorList>
            <consortium name="DOE Joint Genome Institute"/>
            <person name="Mondo S.J."/>
            <person name="Dannebaum R.O."/>
            <person name="Kuo R.C."/>
            <person name="Labutti K."/>
            <person name="Haridas S."/>
            <person name="Kuo A."/>
            <person name="Salamov A."/>
            <person name="Ahrendt S.R."/>
            <person name="Lipzen A."/>
            <person name="Sullivan W."/>
            <person name="Andreopoulos W.B."/>
            <person name="Clum A."/>
            <person name="Lindquist E."/>
            <person name="Daum C."/>
            <person name="Ramamoorthy G.K."/>
            <person name="Gryganskyi A."/>
            <person name="Culley D."/>
            <person name="Magnuson J.K."/>
            <person name="James T.Y."/>
            <person name="O'Malley M.A."/>
            <person name="Stajich J.E."/>
            <person name="Spatafora J.W."/>
            <person name="Visel A."/>
            <person name="Grigoriev I.V."/>
        </authorList>
    </citation>
    <scope>NUCLEOTIDE SEQUENCE [LARGE SCALE GENOMIC DNA]</scope>
    <source>
        <strain evidence="2 3">12-1054</strain>
    </source>
</reference>
<evidence type="ECO:0000313" key="3">
    <source>
        <dbReference type="Proteomes" id="UP000193685"/>
    </source>
</evidence>
<dbReference type="GeneID" id="63788126"/>
<gene>
    <name evidence="2" type="ORF">BCR37DRAFT_394820</name>
</gene>
<dbReference type="Pfam" id="PF23670">
    <property type="entry name" value="PIGBOS1"/>
    <property type="match status" value="1"/>
</dbReference>
<organism evidence="2 3">
    <name type="scientific">Protomyces lactucae-debilis</name>
    <dbReference type="NCBI Taxonomy" id="2754530"/>
    <lineage>
        <taxon>Eukaryota</taxon>
        <taxon>Fungi</taxon>
        <taxon>Dikarya</taxon>
        <taxon>Ascomycota</taxon>
        <taxon>Taphrinomycotina</taxon>
        <taxon>Taphrinomycetes</taxon>
        <taxon>Taphrinales</taxon>
        <taxon>Protomycetaceae</taxon>
        <taxon>Protomyces</taxon>
    </lineage>
</organism>
<dbReference type="InterPro" id="IPR057394">
    <property type="entry name" value="PIGBOS1"/>
</dbReference>
<comment type="caution">
    <text evidence="2">The sequence shown here is derived from an EMBL/GenBank/DDBJ whole genome shotgun (WGS) entry which is preliminary data.</text>
</comment>
<dbReference type="EMBL" id="MCFI01000019">
    <property type="protein sequence ID" value="ORY77729.1"/>
    <property type="molecule type" value="Genomic_DNA"/>
</dbReference>
<keyword evidence="3" id="KW-1185">Reference proteome</keyword>
<feature type="region of interest" description="Disordered" evidence="1">
    <location>
        <begin position="68"/>
        <end position="95"/>
    </location>
</feature>
<name>A0A1Y2F1J2_PROLT</name>
<dbReference type="OrthoDB" id="4093673at2759"/>
<evidence type="ECO:0000256" key="1">
    <source>
        <dbReference type="SAM" id="MobiDB-lite"/>
    </source>
</evidence>
<dbReference type="Proteomes" id="UP000193685">
    <property type="component" value="Unassembled WGS sequence"/>
</dbReference>
<proteinExistence type="predicted"/>
<dbReference type="RefSeq" id="XP_040723114.1">
    <property type="nucleotide sequence ID" value="XM_040871527.1"/>
</dbReference>
<dbReference type="AlphaFoldDB" id="A0A1Y2F1J2"/>
<sequence>MSRVLPGLLVAIGVGVASGYYTFQPMIVEEVVAQQHGGDIKAAEAAVEAETGGKKLFNTAVRDLAEKRAAQDEQVKQASALPPAGNDVAPSAAKK</sequence>
<evidence type="ECO:0000313" key="2">
    <source>
        <dbReference type="EMBL" id="ORY77729.1"/>
    </source>
</evidence>